<protein>
    <submittedName>
        <fullName evidence="2">Retrovirus-related Pol polyprotein from transposon RE1</fullName>
    </submittedName>
</protein>
<dbReference type="EMBL" id="QGNW01000041">
    <property type="protein sequence ID" value="RVX08383.1"/>
    <property type="molecule type" value="Genomic_DNA"/>
</dbReference>
<dbReference type="AlphaFoldDB" id="A0A438JHF1"/>
<dbReference type="InterPro" id="IPR013103">
    <property type="entry name" value="RVT_2"/>
</dbReference>
<evidence type="ECO:0000259" key="1">
    <source>
        <dbReference type="Pfam" id="PF07727"/>
    </source>
</evidence>
<evidence type="ECO:0000313" key="2">
    <source>
        <dbReference type="EMBL" id="RVX08383.1"/>
    </source>
</evidence>
<gene>
    <name evidence="2" type="primary">RE1_2730</name>
    <name evidence="2" type="ORF">CK203_014093</name>
</gene>
<reference evidence="2 3" key="1">
    <citation type="journal article" date="2018" name="PLoS Genet.">
        <title>Population sequencing reveals clonal diversity and ancestral inbreeding in the grapevine cultivar Chardonnay.</title>
        <authorList>
            <person name="Roach M.J."/>
            <person name="Johnson D.L."/>
            <person name="Bohlmann J."/>
            <person name="van Vuuren H.J."/>
            <person name="Jones S.J."/>
            <person name="Pretorius I.S."/>
            <person name="Schmidt S.A."/>
            <person name="Borneman A.R."/>
        </authorList>
    </citation>
    <scope>NUCLEOTIDE SEQUENCE [LARGE SCALE GENOMIC DNA]</scope>
    <source>
        <strain evidence="3">cv. Chardonnay</strain>
        <tissue evidence="2">Leaf</tissue>
    </source>
</reference>
<sequence>MVTVRTFLVVVAAKNWNLHQMDVQNAFLHGDLDEEVYMKMLPGFASSSSRKVCKLRKSLYGLRQVPRCWFAKLAESLKKFGFQQSSSDYPLFTFRDGIVQMNILVYVDDLIISGTNEEFEANPTYGNHPKGGGGE</sequence>
<proteinExistence type="predicted"/>
<name>A0A438JHF1_VITVI</name>
<accession>A0A438JHF1</accession>
<dbReference type="InterPro" id="IPR043502">
    <property type="entry name" value="DNA/RNA_pol_sf"/>
</dbReference>
<evidence type="ECO:0000313" key="3">
    <source>
        <dbReference type="Proteomes" id="UP000288805"/>
    </source>
</evidence>
<dbReference type="SUPFAM" id="SSF56672">
    <property type="entry name" value="DNA/RNA polymerases"/>
    <property type="match status" value="1"/>
</dbReference>
<feature type="domain" description="Reverse transcriptase Ty1/copia-type" evidence="1">
    <location>
        <begin position="3"/>
        <end position="117"/>
    </location>
</feature>
<dbReference type="Proteomes" id="UP000288805">
    <property type="component" value="Unassembled WGS sequence"/>
</dbReference>
<dbReference type="Pfam" id="PF07727">
    <property type="entry name" value="RVT_2"/>
    <property type="match status" value="1"/>
</dbReference>
<organism evidence="2 3">
    <name type="scientific">Vitis vinifera</name>
    <name type="common">Grape</name>
    <dbReference type="NCBI Taxonomy" id="29760"/>
    <lineage>
        <taxon>Eukaryota</taxon>
        <taxon>Viridiplantae</taxon>
        <taxon>Streptophyta</taxon>
        <taxon>Embryophyta</taxon>
        <taxon>Tracheophyta</taxon>
        <taxon>Spermatophyta</taxon>
        <taxon>Magnoliopsida</taxon>
        <taxon>eudicotyledons</taxon>
        <taxon>Gunneridae</taxon>
        <taxon>Pentapetalae</taxon>
        <taxon>rosids</taxon>
        <taxon>Vitales</taxon>
        <taxon>Vitaceae</taxon>
        <taxon>Viteae</taxon>
        <taxon>Vitis</taxon>
    </lineage>
</organism>
<comment type="caution">
    <text evidence="2">The sequence shown here is derived from an EMBL/GenBank/DDBJ whole genome shotgun (WGS) entry which is preliminary data.</text>
</comment>